<accession>A0ABD0J199</accession>
<gene>
    <name evidence="2" type="ORF">BaRGS_00039914</name>
    <name evidence="1" type="ORF">BaRGS_00040341</name>
</gene>
<name>A0ABD0J199_9CAEN</name>
<evidence type="ECO:0000313" key="2">
    <source>
        <dbReference type="EMBL" id="KAK7450669.1"/>
    </source>
</evidence>
<protein>
    <submittedName>
        <fullName evidence="1">Uncharacterized protein</fullName>
    </submittedName>
</protein>
<reference evidence="1 3" key="2">
    <citation type="journal article" date="2023" name="Sci. Data">
        <title>Genome assembly of the Korean intertidal mud-creeper Batillaria attramentaria.</title>
        <authorList>
            <person name="Patra A.K."/>
            <person name="Ho P.T."/>
            <person name="Jun S."/>
            <person name="Lee S.J."/>
            <person name="Kim Y."/>
            <person name="Won Y.J."/>
        </authorList>
    </citation>
    <scope>NUCLEOTIDE SEQUENCE [LARGE SCALE GENOMIC DNA]</scope>
    <source>
        <strain evidence="1">Wonlab-2016</strain>
    </source>
</reference>
<keyword evidence="3" id="KW-1185">Reference proteome</keyword>
<reference evidence="1" key="1">
    <citation type="submission" date="2020-09" db="EMBL/GenBank/DDBJ databases">
        <authorList>
            <person name="Won Y."/>
        </authorList>
    </citation>
    <scope>NUCLEOTIDE SEQUENCE</scope>
    <source>
        <strain evidence="1">Wonlab-2016</strain>
        <tissue evidence="1">Foot muscle</tissue>
    </source>
</reference>
<dbReference type="Proteomes" id="UP001519460">
    <property type="component" value="Unassembled WGS sequence"/>
</dbReference>
<dbReference type="EMBL" id="JACVVK020000738">
    <property type="protein sequence ID" value="KAK7450669.1"/>
    <property type="molecule type" value="Genomic_DNA"/>
</dbReference>
<comment type="caution">
    <text evidence="1">The sequence shown here is derived from an EMBL/GenBank/DDBJ whole genome shotgun (WGS) entry which is preliminary data.</text>
</comment>
<organism evidence="1 3">
    <name type="scientific">Batillaria attramentaria</name>
    <dbReference type="NCBI Taxonomy" id="370345"/>
    <lineage>
        <taxon>Eukaryota</taxon>
        <taxon>Metazoa</taxon>
        <taxon>Spiralia</taxon>
        <taxon>Lophotrochozoa</taxon>
        <taxon>Mollusca</taxon>
        <taxon>Gastropoda</taxon>
        <taxon>Caenogastropoda</taxon>
        <taxon>Sorbeoconcha</taxon>
        <taxon>Cerithioidea</taxon>
        <taxon>Batillariidae</taxon>
        <taxon>Batillaria</taxon>
    </lineage>
</organism>
<dbReference type="EMBL" id="JACVVK020000792">
    <property type="protein sequence ID" value="KAK7445512.1"/>
    <property type="molecule type" value="Genomic_DNA"/>
</dbReference>
<sequence>MAVHSGRLSDFFSVHENETEKKLIEKHRRCQAGEGICWPICPRLSDFGRGGSGLFEGLASGMVASTTGSEMGFGCSQLRRGRRTCPAQLMRRLSYVRPEDKKYLCLRCLRDY</sequence>
<evidence type="ECO:0000313" key="3">
    <source>
        <dbReference type="Proteomes" id="UP001519460"/>
    </source>
</evidence>
<reference evidence="1" key="3">
    <citation type="submission" date="2023-01" db="EMBL/GenBank/DDBJ databases">
        <authorList>
            <person name="Patra A."/>
        </authorList>
    </citation>
    <scope>NUCLEOTIDE SEQUENCE</scope>
    <source>
        <strain evidence="1">Wonlab-2016</strain>
        <tissue evidence="1">Foot muscle</tissue>
    </source>
</reference>
<proteinExistence type="predicted"/>
<dbReference type="AlphaFoldDB" id="A0ABD0J199"/>
<evidence type="ECO:0000313" key="1">
    <source>
        <dbReference type="EMBL" id="KAK7445512.1"/>
    </source>
</evidence>